<proteinExistence type="inferred from homology"/>
<name>A0ABP9G735_9ACTN</name>
<evidence type="ECO:0000256" key="2">
    <source>
        <dbReference type="ARBA" id="ARBA00022729"/>
    </source>
</evidence>
<dbReference type="InterPro" id="IPR013595">
    <property type="entry name" value="Pept_S33_TAP-like_C"/>
</dbReference>
<feature type="compositionally biased region" description="Low complexity" evidence="4">
    <location>
        <begin position="53"/>
        <end position="65"/>
    </location>
</feature>
<dbReference type="Pfam" id="PF00561">
    <property type="entry name" value="Abhydrolase_1"/>
    <property type="match status" value="1"/>
</dbReference>
<dbReference type="Proteomes" id="UP001499993">
    <property type="component" value="Unassembled WGS sequence"/>
</dbReference>
<evidence type="ECO:0000313" key="7">
    <source>
        <dbReference type="EMBL" id="GAA4931180.1"/>
    </source>
</evidence>
<keyword evidence="2" id="KW-0732">Signal</keyword>
<feature type="domain" description="AB hydrolase-1" evidence="5">
    <location>
        <begin position="122"/>
        <end position="316"/>
    </location>
</feature>
<evidence type="ECO:0000259" key="6">
    <source>
        <dbReference type="Pfam" id="PF08386"/>
    </source>
</evidence>
<dbReference type="Gene3D" id="3.40.50.1820">
    <property type="entry name" value="alpha/beta hydrolase"/>
    <property type="match status" value="1"/>
</dbReference>
<dbReference type="Pfam" id="PF08386">
    <property type="entry name" value="Abhydrolase_4"/>
    <property type="match status" value="1"/>
</dbReference>
<protein>
    <submittedName>
        <fullName evidence="7">Alpha/beta hydrolase</fullName>
    </submittedName>
</protein>
<evidence type="ECO:0000313" key="8">
    <source>
        <dbReference type="Proteomes" id="UP001499993"/>
    </source>
</evidence>
<evidence type="ECO:0000256" key="1">
    <source>
        <dbReference type="ARBA" id="ARBA00010088"/>
    </source>
</evidence>
<comment type="similarity">
    <text evidence="1">Belongs to the peptidase S33 family.</text>
</comment>
<feature type="region of interest" description="Disordered" evidence="4">
    <location>
        <begin position="46"/>
        <end position="65"/>
    </location>
</feature>
<dbReference type="EMBL" id="BAABIK010000003">
    <property type="protein sequence ID" value="GAA4931180.1"/>
    <property type="molecule type" value="Genomic_DNA"/>
</dbReference>
<sequence>MDTMQAAGASPSVPFCRASRRPSARLAARTAAAVLALAVAAAGCTGSDGGSGADTPSGAADAPGGAPARFYGQTIDWRDCGDDGARCGTFEVPLDYAEPGGERLEIAVRRIPATGSDPIGSLVVNPGGPGGSGFEYADSAARTVGEAVRERFDIVGFDPRGVDRSSPIACLDRSEMDDFIAVDFTGPGGGSDPADVGETGLRELARLNRGFVEGCREDSGDLMMHMGTDEVARDVDVLRSALGDDELTFLGKSYGTYIGAHYADRFPDRVRALVLDGALHPSADIVELGMRQAEGAEVALRSFVEACLEVADCPLGGPGDDVESATERLAGLLERAGREPLRSDLDDGRPANRSWLELGIHSALYSESSWPRLSTALDEAFDGDGTRLLRMAGDLYNRGDTAEYTNYTSALVAVNCSDRQSPRDIGAFEEAAERADKTAPLFGAPLTWGGLTCAYWPEEAVAEPEPLDAPGAPPILVVGTTRDSATPYAWARTMAGELESGVLLTREGDGHTAYGRGSDCVDSAVDTYLLRVEPPEKGTVCP</sequence>
<dbReference type="GO" id="GO:0016787">
    <property type="term" value="F:hydrolase activity"/>
    <property type="evidence" value="ECO:0007669"/>
    <property type="project" value="UniProtKB-KW"/>
</dbReference>
<feature type="domain" description="Peptidase S33 tripeptidyl aminopeptidase-like C-terminal" evidence="6">
    <location>
        <begin position="440"/>
        <end position="541"/>
    </location>
</feature>
<comment type="caution">
    <text evidence="7">The sequence shown here is derived from an EMBL/GenBank/DDBJ whole genome shotgun (WGS) entry which is preliminary data.</text>
</comment>
<gene>
    <name evidence="7" type="ORF">GCM10023224_08850</name>
</gene>
<dbReference type="PANTHER" id="PTHR43248">
    <property type="entry name" value="2-SUCCINYL-6-HYDROXY-2,4-CYCLOHEXADIENE-1-CARBOXYLATE SYNTHASE"/>
    <property type="match status" value="1"/>
</dbReference>
<evidence type="ECO:0000259" key="5">
    <source>
        <dbReference type="Pfam" id="PF00561"/>
    </source>
</evidence>
<dbReference type="InterPro" id="IPR000073">
    <property type="entry name" value="AB_hydrolase_1"/>
</dbReference>
<dbReference type="PANTHER" id="PTHR43248:SF29">
    <property type="entry name" value="TRIPEPTIDYL AMINOPEPTIDASE"/>
    <property type="match status" value="1"/>
</dbReference>
<dbReference type="InterPro" id="IPR051601">
    <property type="entry name" value="Serine_prot/Carboxylest_S33"/>
</dbReference>
<keyword evidence="3 7" id="KW-0378">Hydrolase</keyword>
<dbReference type="SUPFAM" id="SSF53474">
    <property type="entry name" value="alpha/beta-Hydrolases"/>
    <property type="match status" value="1"/>
</dbReference>
<reference evidence="8" key="1">
    <citation type="journal article" date="2019" name="Int. J. Syst. Evol. Microbiol.">
        <title>The Global Catalogue of Microorganisms (GCM) 10K type strain sequencing project: providing services to taxonomists for standard genome sequencing and annotation.</title>
        <authorList>
            <consortium name="The Broad Institute Genomics Platform"/>
            <consortium name="The Broad Institute Genome Sequencing Center for Infectious Disease"/>
            <person name="Wu L."/>
            <person name="Ma J."/>
        </authorList>
    </citation>
    <scope>NUCLEOTIDE SEQUENCE [LARGE SCALE GENOMIC DNA]</scope>
    <source>
        <strain evidence="8">JCM 18123</strain>
    </source>
</reference>
<evidence type="ECO:0000256" key="3">
    <source>
        <dbReference type="ARBA" id="ARBA00022801"/>
    </source>
</evidence>
<accession>A0ABP9G735</accession>
<dbReference type="InterPro" id="IPR029058">
    <property type="entry name" value="AB_hydrolase_fold"/>
</dbReference>
<organism evidence="7 8">
    <name type="scientific">Streptomonospora halophila</name>
    <dbReference type="NCBI Taxonomy" id="427369"/>
    <lineage>
        <taxon>Bacteria</taxon>
        <taxon>Bacillati</taxon>
        <taxon>Actinomycetota</taxon>
        <taxon>Actinomycetes</taxon>
        <taxon>Streptosporangiales</taxon>
        <taxon>Nocardiopsidaceae</taxon>
        <taxon>Streptomonospora</taxon>
    </lineage>
</organism>
<keyword evidence="8" id="KW-1185">Reference proteome</keyword>
<evidence type="ECO:0000256" key="4">
    <source>
        <dbReference type="SAM" id="MobiDB-lite"/>
    </source>
</evidence>